<evidence type="ECO:0000256" key="5">
    <source>
        <dbReference type="ARBA" id="ARBA00022741"/>
    </source>
</evidence>
<feature type="domain" description="ABC transporter" evidence="17">
    <location>
        <begin position="489"/>
        <end position="784"/>
    </location>
</feature>
<dbReference type="PANTHER" id="PTHR43152:SF2">
    <property type="entry name" value="DRUG RESISTANCE ABC TRANSPORTER"/>
    <property type="match status" value="1"/>
</dbReference>
<evidence type="ECO:0000256" key="16">
    <source>
        <dbReference type="ARBA" id="ARBA00042156"/>
    </source>
</evidence>
<dbReference type="GO" id="GO:0016887">
    <property type="term" value="F:ATP hydrolysis activity"/>
    <property type="evidence" value="ECO:0007669"/>
    <property type="project" value="InterPro"/>
</dbReference>
<dbReference type="GO" id="GO:0005737">
    <property type="term" value="C:cytoplasm"/>
    <property type="evidence" value="ECO:0007669"/>
    <property type="project" value="UniProtKB-SubCell"/>
</dbReference>
<gene>
    <name evidence="18" type="ORF">D477_003618</name>
</gene>
<evidence type="ECO:0000256" key="3">
    <source>
        <dbReference type="ARBA" id="ARBA00022723"/>
    </source>
</evidence>
<keyword evidence="10" id="KW-0067">ATP-binding</keyword>
<dbReference type="SUPFAM" id="SSF52540">
    <property type="entry name" value="P-loop containing nucleoside triphosphate hydrolases"/>
    <property type="match status" value="2"/>
</dbReference>
<evidence type="ECO:0000256" key="4">
    <source>
        <dbReference type="ARBA" id="ARBA00022737"/>
    </source>
</evidence>
<accession>N1V657</accession>
<dbReference type="InterPro" id="IPR027417">
    <property type="entry name" value="P-loop_NTPase"/>
</dbReference>
<evidence type="ECO:0000256" key="11">
    <source>
        <dbReference type="ARBA" id="ARBA00022881"/>
    </source>
</evidence>
<keyword evidence="7" id="KW-0228">DNA excision</keyword>
<evidence type="ECO:0000256" key="14">
    <source>
        <dbReference type="ARBA" id="ARBA00038000"/>
    </source>
</evidence>
<evidence type="ECO:0000256" key="12">
    <source>
        <dbReference type="ARBA" id="ARBA00023125"/>
    </source>
</evidence>
<comment type="caution">
    <text evidence="18">The sequence shown here is derived from an EMBL/GenBank/DDBJ whole genome shotgun (WGS) entry which is preliminary data.</text>
</comment>
<keyword evidence="13" id="KW-0234">DNA repair</keyword>
<evidence type="ECO:0000256" key="6">
    <source>
        <dbReference type="ARBA" id="ARBA00022763"/>
    </source>
</evidence>
<dbReference type="RefSeq" id="WP_005267354.1">
    <property type="nucleotide sequence ID" value="NZ_ANPE02000069.1"/>
</dbReference>
<keyword evidence="3" id="KW-0479">Metal-binding</keyword>
<keyword evidence="19" id="KW-1185">Reference proteome</keyword>
<dbReference type="InterPro" id="IPR003439">
    <property type="entry name" value="ABC_transporter-like_ATP-bd"/>
</dbReference>
<dbReference type="Pfam" id="PF17755">
    <property type="entry name" value="UvrA_DNA-bind"/>
    <property type="match status" value="1"/>
</dbReference>
<comment type="similarity">
    <text evidence="14">Belongs to the ABC transporter superfamily. UvrA family.</text>
</comment>
<dbReference type="Gene3D" id="1.10.8.280">
    <property type="entry name" value="ABC transporter ATPase domain-like"/>
    <property type="match status" value="1"/>
</dbReference>
<dbReference type="InterPro" id="IPR041552">
    <property type="entry name" value="UvrA_DNA-bd"/>
</dbReference>
<keyword evidence="11" id="KW-0267">Excision nuclease</keyword>
<proteinExistence type="inferred from homology"/>
<dbReference type="GO" id="GO:0005524">
    <property type="term" value="F:ATP binding"/>
    <property type="evidence" value="ECO:0007669"/>
    <property type="project" value="UniProtKB-KW"/>
</dbReference>
<keyword evidence="2" id="KW-0963">Cytoplasm</keyword>
<organism evidence="18 19">
    <name type="scientific">Arthrobacter crystallopoietes BAB-32</name>
    <dbReference type="NCBI Taxonomy" id="1246476"/>
    <lineage>
        <taxon>Bacteria</taxon>
        <taxon>Bacillati</taxon>
        <taxon>Actinomycetota</taxon>
        <taxon>Actinomycetes</taxon>
        <taxon>Micrococcales</taxon>
        <taxon>Micrococcaceae</taxon>
        <taxon>Crystallibacter</taxon>
    </lineage>
</organism>
<dbReference type="EMBL" id="ANPE02000069">
    <property type="protein sequence ID" value="EMY35592.1"/>
    <property type="molecule type" value="Genomic_DNA"/>
</dbReference>
<evidence type="ECO:0000256" key="9">
    <source>
        <dbReference type="ARBA" id="ARBA00022833"/>
    </source>
</evidence>
<dbReference type="Pfam" id="PF00005">
    <property type="entry name" value="ABC_tran"/>
    <property type="match status" value="1"/>
</dbReference>
<dbReference type="PANTHER" id="PTHR43152">
    <property type="entry name" value="UVRABC SYSTEM PROTEIN A"/>
    <property type="match status" value="1"/>
</dbReference>
<comment type="subcellular location">
    <subcellularLocation>
        <location evidence="1">Cytoplasm</location>
    </subcellularLocation>
</comment>
<dbReference type="Proteomes" id="UP000010729">
    <property type="component" value="Unassembled WGS sequence"/>
</dbReference>
<protein>
    <recommendedName>
        <fullName evidence="15">UvrABC system protein A</fullName>
    </recommendedName>
    <alternativeName>
        <fullName evidence="16">Excinuclease ABC subunit A</fullName>
    </alternativeName>
</protein>
<keyword evidence="6" id="KW-0227">DNA damage</keyword>
<evidence type="ECO:0000256" key="15">
    <source>
        <dbReference type="ARBA" id="ARBA00039316"/>
    </source>
</evidence>
<keyword evidence="4" id="KW-0677">Repeat</keyword>
<dbReference type="GO" id="GO:0004518">
    <property type="term" value="F:nuclease activity"/>
    <property type="evidence" value="ECO:0007669"/>
    <property type="project" value="UniProtKB-KW"/>
</dbReference>
<dbReference type="Gene3D" id="1.20.1580.10">
    <property type="entry name" value="ABC transporter ATPase like domain"/>
    <property type="match status" value="2"/>
</dbReference>
<dbReference type="PROSITE" id="PS50893">
    <property type="entry name" value="ABC_TRANSPORTER_2"/>
    <property type="match status" value="1"/>
</dbReference>
<evidence type="ECO:0000259" key="17">
    <source>
        <dbReference type="PROSITE" id="PS50893"/>
    </source>
</evidence>
<dbReference type="GO" id="GO:0003677">
    <property type="term" value="F:DNA binding"/>
    <property type="evidence" value="ECO:0007669"/>
    <property type="project" value="UniProtKB-KW"/>
</dbReference>
<dbReference type="InterPro" id="IPR017871">
    <property type="entry name" value="ABC_transporter-like_CS"/>
</dbReference>
<dbReference type="PROSITE" id="PS00211">
    <property type="entry name" value="ABC_TRANSPORTER_1"/>
    <property type="match status" value="1"/>
</dbReference>
<evidence type="ECO:0000256" key="8">
    <source>
        <dbReference type="ARBA" id="ARBA00022771"/>
    </source>
</evidence>
<keyword evidence="5" id="KW-0547">Nucleotide-binding</keyword>
<reference evidence="18 19" key="1">
    <citation type="journal article" date="2013" name="Genome Announc.">
        <title>Draft Genome Sequence of Arthrobacter crystallopoietes Strain BAB-32, Revealing Genes for Bioremediation.</title>
        <authorList>
            <person name="Joshi M.N."/>
            <person name="Pandit A.S."/>
            <person name="Sharma A."/>
            <person name="Pandya R.V."/>
            <person name="Desai S.M."/>
            <person name="Saxena A.K."/>
            <person name="Bagatharia S.B."/>
        </authorList>
    </citation>
    <scope>NUCLEOTIDE SEQUENCE [LARGE SCALE GENOMIC DNA]</scope>
    <source>
        <strain evidence="18 19">BAB-32</strain>
    </source>
</reference>
<keyword evidence="12" id="KW-0238">DNA-binding</keyword>
<dbReference type="Gene3D" id="3.40.50.300">
    <property type="entry name" value="P-loop containing nucleotide triphosphate hydrolases"/>
    <property type="match status" value="2"/>
</dbReference>
<dbReference type="GO" id="GO:0006281">
    <property type="term" value="P:DNA repair"/>
    <property type="evidence" value="ECO:0007669"/>
    <property type="project" value="UniProtKB-KW"/>
</dbReference>
<evidence type="ECO:0000256" key="10">
    <source>
        <dbReference type="ARBA" id="ARBA00022840"/>
    </source>
</evidence>
<evidence type="ECO:0000313" key="18">
    <source>
        <dbReference type="EMBL" id="EMY35592.1"/>
    </source>
</evidence>
<name>N1V657_9MICC</name>
<evidence type="ECO:0000256" key="1">
    <source>
        <dbReference type="ARBA" id="ARBA00004496"/>
    </source>
</evidence>
<keyword evidence="9" id="KW-0862">Zinc</keyword>
<evidence type="ECO:0000256" key="7">
    <source>
        <dbReference type="ARBA" id="ARBA00022769"/>
    </source>
</evidence>
<evidence type="ECO:0000313" key="19">
    <source>
        <dbReference type="Proteomes" id="UP000010729"/>
    </source>
</evidence>
<keyword evidence="8" id="KW-0863">Zinc-finger</keyword>
<dbReference type="AlphaFoldDB" id="N1V657"/>
<sequence>MSMTTRTDSEPAALHHADSHDLIRVQGARENNLKDVNVELPKRRLTVFTGVSGSGKSSLVFGTIAAESQRMINETYSAFVQGFMPALARPEVDRLEGLTTAIIVDQERMGANPRSTVGTATDANAMLRILFSRLGEPHIGSPNAYSFNVPTVKASGAITVERGNKTKAEKATFNRLGGMCPRCEGMGSVSDFDLTALYDDTKSLAEGALTVPGYSMDGWYGRIFSGAGLPMDKPIAKFSKKELHKLLYSDPEKIKVEGVNLTYEGLIPKIQKSMLSKDREAMQPHVRAFVDRAITFTTCPDCGGTRLAQEALSSKIRGKNIADVCSMQISDLAGWIRELDEPSVAPLLAGLQDLLDSFTEIGLGYLSLDRPAGTLSGGEAQRTKMIRHLGSSLTDVTYVFDEPTIGLHPHDIERMNNLLLQLRDKGNTVLVVEHKPEAIAIADHVVDLGPRAGSEGGEVVFEGTVDGLRVSDTLTGRHLDDRAALKPSVRTPSGALEVRGASANNLQNVDADIPLGVLSVITGVAGSGKSSLIHGSVAGRDGVVVVDQSAIRGSRRSNPATYTGLLDPIRKAFAKANGVKPALFSSNSEGACPTCNGAGVIYTDLGVMATVESTCEDCEGKRFQASVLEYRLGGRNIAEVLAMPVTEAEEFFSAGEARTPAAHKILDRLADVGLGYLSLGQPLTTLSGGERQRLKLATQMGEKGDIYILDEPTTGLHLADVEQLLGLLDRLVDAGKSVIVIEHHQAVMAHADWIIDLGPGAGHDGGRIVFEGTPAALVAARSTLTGKHLAAYVGA</sequence>
<evidence type="ECO:0000256" key="13">
    <source>
        <dbReference type="ARBA" id="ARBA00023204"/>
    </source>
</evidence>
<evidence type="ECO:0000256" key="2">
    <source>
        <dbReference type="ARBA" id="ARBA00022490"/>
    </source>
</evidence>